<dbReference type="Pfam" id="PF13895">
    <property type="entry name" value="Ig_2"/>
    <property type="match status" value="1"/>
</dbReference>
<protein>
    <submittedName>
        <fullName evidence="7">Leukocyte-associated immunoglobulin-like receptor 1 isoform X4</fullName>
    </submittedName>
</protein>
<keyword evidence="5" id="KW-0472">Membrane</keyword>
<evidence type="ECO:0000256" key="4">
    <source>
        <dbReference type="SAM" id="MobiDB-lite"/>
    </source>
</evidence>
<dbReference type="PANTHER" id="PTHR11738">
    <property type="entry name" value="MHC CLASS I NK CELL RECEPTOR"/>
    <property type="match status" value="1"/>
</dbReference>
<proteinExistence type="predicted"/>
<dbReference type="GeneID" id="111140057"/>
<dbReference type="Gene3D" id="2.60.40.10">
    <property type="entry name" value="Immunoglobulins"/>
    <property type="match status" value="1"/>
</dbReference>
<dbReference type="GO" id="GO:0005886">
    <property type="term" value="C:plasma membrane"/>
    <property type="evidence" value="ECO:0007669"/>
    <property type="project" value="TreeGrafter"/>
</dbReference>
<feature type="region of interest" description="Disordered" evidence="4">
    <location>
        <begin position="262"/>
        <end position="287"/>
    </location>
</feature>
<gene>
    <name evidence="7" type="primary">LOC111140057</name>
</gene>
<evidence type="ECO:0000256" key="1">
    <source>
        <dbReference type="ARBA" id="ARBA00022729"/>
    </source>
</evidence>
<dbReference type="InterPro" id="IPR050412">
    <property type="entry name" value="Ig-like_Receptors_ImmuneReg"/>
</dbReference>
<reference evidence="7" key="1">
    <citation type="submission" date="2025-08" db="UniProtKB">
        <authorList>
            <consortium name="RefSeq"/>
        </authorList>
    </citation>
    <scope>IDENTIFICATION</scope>
    <source>
        <tissue evidence="7">Blood</tissue>
    </source>
</reference>
<organism evidence="6 7">
    <name type="scientific">Enhydra lutris kenyoni</name>
    <name type="common">northern sea otter</name>
    <dbReference type="NCBI Taxonomy" id="391180"/>
    <lineage>
        <taxon>Eukaryota</taxon>
        <taxon>Metazoa</taxon>
        <taxon>Chordata</taxon>
        <taxon>Craniata</taxon>
        <taxon>Vertebrata</taxon>
        <taxon>Euteleostomi</taxon>
        <taxon>Mammalia</taxon>
        <taxon>Eutheria</taxon>
        <taxon>Laurasiatheria</taxon>
        <taxon>Carnivora</taxon>
        <taxon>Caniformia</taxon>
        <taxon>Musteloidea</taxon>
        <taxon>Mustelidae</taxon>
        <taxon>Lutrinae</taxon>
        <taxon>Enhydra</taxon>
    </lineage>
</organism>
<feature type="transmembrane region" description="Helical" evidence="5">
    <location>
        <begin position="165"/>
        <end position="188"/>
    </location>
</feature>
<dbReference type="SUPFAM" id="SSF48726">
    <property type="entry name" value="Immunoglobulin"/>
    <property type="match status" value="1"/>
</dbReference>
<evidence type="ECO:0000313" key="7">
    <source>
        <dbReference type="RefSeq" id="XP_022348148.1"/>
    </source>
</evidence>
<dbReference type="GO" id="GO:0002764">
    <property type="term" value="P:immune response-regulating signaling pathway"/>
    <property type="evidence" value="ECO:0007669"/>
    <property type="project" value="TreeGrafter"/>
</dbReference>
<keyword evidence="6" id="KW-1185">Reference proteome</keyword>
<dbReference type="OrthoDB" id="9838250at2759"/>
<dbReference type="InterPro" id="IPR036179">
    <property type="entry name" value="Ig-like_dom_sf"/>
</dbReference>
<evidence type="ECO:0000256" key="5">
    <source>
        <dbReference type="SAM" id="Phobius"/>
    </source>
</evidence>
<dbReference type="InterPro" id="IPR013783">
    <property type="entry name" value="Ig-like_fold"/>
</dbReference>
<sequence length="287" mass="31623">MNTHTEQDQEIAESKEFSGATIFGFLFQNTCSWKPSGTALCLSQALHAQHGVLPRPSIQAEPGPVIPWGQPVNIVCQGPTVFATFRLEKKGTSSYKDEKNPGQETQARFTIAEADEDTAGLYHCRYHTSAGWSEPSEDLKLEVTEDPQMQEDDSSSPGLSTEHDFILTGVSVALFLCVLLLALIFLYCWHQKKHRAPGCEGEEQRPQERVSPAVDMLERTPDLATVDRLSEKDGEMCAPTPTAGGPPDVTYAQLDQRILAQRTARAAPPRSMEPTADFSTYAALSRR</sequence>
<dbReference type="RefSeq" id="XP_022348148.1">
    <property type="nucleotide sequence ID" value="XM_022492440.1"/>
</dbReference>
<name>A0A2Y9IHP0_ENHLU</name>
<keyword evidence="2" id="KW-1015">Disulfide bond</keyword>
<dbReference type="FunFam" id="2.60.40.10:FF:000049">
    <property type="entry name" value="Leukocyte immunoglobulin-like receptor subfamily B member 1"/>
    <property type="match status" value="1"/>
</dbReference>
<dbReference type="AlphaFoldDB" id="A0A2Y9IHP0"/>
<dbReference type="STRING" id="391180.A0A2Y9IHP0"/>
<keyword evidence="5" id="KW-1133">Transmembrane helix</keyword>
<keyword evidence="1" id="KW-0732">Signal</keyword>
<accession>A0A2Y9IHP0</accession>
<keyword evidence="5" id="KW-0812">Transmembrane</keyword>
<dbReference type="Proteomes" id="UP000248482">
    <property type="component" value="Unplaced"/>
</dbReference>
<evidence type="ECO:0000313" key="6">
    <source>
        <dbReference type="Proteomes" id="UP000248482"/>
    </source>
</evidence>
<evidence type="ECO:0000256" key="2">
    <source>
        <dbReference type="ARBA" id="ARBA00023157"/>
    </source>
</evidence>
<keyword evidence="3" id="KW-0393">Immunoglobulin domain</keyword>
<dbReference type="PANTHER" id="PTHR11738:SF129">
    <property type="entry name" value="LEUKOCYTE-ASSOCIATED IMMUNOGLOBULIN-LIKE RECEPTOR 1"/>
    <property type="match status" value="1"/>
</dbReference>
<evidence type="ECO:0000256" key="3">
    <source>
        <dbReference type="ARBA" id="ARBA00023319"/>
    </source>
</evidence>